<sequence>MTVSIKRLTTAEFQLLAPRLVDIHLEAMGYPFELHARRLESWRRDTLQPGFISAIATGPNDVVGVAYGFLSDHNHWWDRQLRKGMETQGVSEELQREISSGYFEVTEIHVRPGLHGRGIGRSLLTELLWNVPAPRAVLSTPEVAGENNPAFGLYRSLGFTDLLRDYYYPGDDRPFAVLMCDLPLATPRA</sequence>
<feature type="domain" description="N-acetyltransferase" evidence="1">
    <location>
        <begin position="3"/>
        <end position="183"/>
    </location>
</feature>
<evidence type="ECO:0000313" key="2">
    <source>
        <dbReference type="EMBL" id="PWC01869.1"/>
    </source>
</evidence>
<keyword evidence="2" id="KW-0808">Transferase</keyword>
<organism evidence="2 3">
    <name type="scientific">Corynebacterium yudongzhengii</name>
    <dbReference type="NCBI Taxonomy" id="2080740"/>
    <lineage>
        <taxon>Bacteria</taxon>
        <taxon>Bacillati</taxon>
        <taxon>Actinomycetota</taxon>
        <taxon>Actinomycetes</taxon>
        <taxon>Mycobacteriales</taxon>
        <taxon>Corynebacteriaceae</taxon>
        <taxon>Corynebacterium</taxon>
    </lineage>
</organism>
<dbReference type="InterPro" id="IPR000182">
    <property type="entry name" value="GNAT_dom"/>
</dbReference>
<dbReference type="Proteomes" id="UP000244989">
    <property type="component" value="Unassembled WGS sequence"/>
</dbReference>
<dbReference type="EMBL" id="QEEZ01000007">
    <property type="protein sequence ID" value="PWC01869.1"/>
    <property type="molecule type" value="Genomic_DNA"/>
</dbReference>
<dbReference type="PROSITE" id="PS51186">
    <property type="entry name" value="GNAT"/>
    <property type="match status" value="1"/>
</dbReference>
<dbReference type="OrthoDB" id="3692150at2"/>
<evidence type="ECO:0000259" key="1">
    <source>
        <dbReference type="PROSITE" id="PS51186"/>
    </source>
</evidence>
<proteinExistence type="predicted"/>
<dbReference type="GO" id="GO:0016747">
    <property type="term" value="F:acyltransferase activity, transferring groups other than amino-acyl groups"/>
    <property type="evidence" value="ECO:0007669"/>
    <property type="project" value="InterPro"/>
</dbReference>
<name>A0A2U1T799_9CORY</name>
<dbReference type="InterPro" id="IPR016181">
    <property type="entry name" value="Acyl_CoA_acyltransferase"/>
</dbReference>
<dbReference type="Gene3D" id="3.40.630.30">
    <property type="match status" value="1"/>
</dbReference>
<dbReference type="AlphaFoldDB" id="A0A2U1T799"/>
<evidence type="ECO:0000313" key="3">
    <source>
        <dbReference type="Proteomes" id="UP000244989"/>
    </source>
</evidence>
<dbReference type="Pfam" id="PF00583">
    <property type="entry name" value="Acetyltransf_1"/>
    <property type="match status" value="1"/>
</dbReference>
<dbReference type="KEGG" id="cyz:C3B44_03625"/>
<protein>
    <submittedName>
        <fullName evidence="2">N-acetyltransferase</fullName>
    </submittedName>
</protein>
<reference evidence="3" key="1">
    <citation type="submission" date="2018-04" db="EMBL/GenBank/DDBJ databases">
        <authorList>
            <person name="Liu S."/>
            <person name="Wang Z."/>
            <person name="Li J."/>
        </authorList>
    </citation>
    <scope>NUCLEOTIDE SEQUENCE [LARGE SCALE GENOMIC DNA]</scope>
    <source>
        <strain evidence="3">2189</strain>
    </source>
</reference>
<gene>
    <name evidence="2" type="ORF">DF222_04620</name>
</gene>
<comment type="caution">
    <text evidence="2">The sequence shown here is derived from an EMBL/GenBank/DDBJ whole genome shotgun (WGS) entry which is preliminary data.</text>
</comment>
<keyword evidence="3" id="KW-1185">Reference proteome</keyword>
<accession>A0A2U1T799</accession>
<dbReference type="SUPFAM" id="SSF55729">
    <property type="entry name" value="Acyl-CoA N-acyltransferases (Nat)"/>
    <property type="match status" value="1"/>
</dbReference>